<dbReference type="InterPro" id="IPR029068">
    <property type="entry name" value="Glyas_Bleomycin-R_OHBP_Dase"/>
</dbReference>
<dbReference type="Gene3D" id="3.10.180.10">
    <property type="entry name" value="2,3-Dihydroxybiphenyl 1,2-Dioxygenase, domain 1"/>
    <property type="match status" value="1"/>
</dbReference>
<dbReference type="PROSITE" id="PS51819">
    <property type="entry name" value="VOC"/>
    <property type="match status" value="1"/>
</dbReference>
<gene>
    <name evidence="2" type="ORF">AHIS1636_15120</name>
</gene>
<dbReference type="Proteomes" id="UP001209654">
    <property type="component" value="Unassembled WGS sequence"/>
</dbReference>
<evidence type="ECO:0000259" key="1">
    <source>
        <dbReference type="PROSITE" id="PS51819"/>
    </source>
</evidence>
<organism evidence="2 3">
    <name type="scientific">Arthrobacter mangrovi</name>
    <dbReference type="NCBI Taxonomy" id="2966350"/>
    <lineage>
        <taxon>Bacteria</taxon>
        <taxon>Bacillati</taxon>
        <taxon>Actinomycetota</taxon>
        <taxon>Actinomycetes</taxon>
        <taxon>Micrococcales</taxon>
        <taxon>Micrococcaceae</taxon>
        <taxon>Arthrobacter</taxon>
    </lineage>
</organism>
<sequence length="135" mass="14440">MLFHEAQEGNPMFAARAMSGFSVNDIAAAKAFYGDVLGLEVNDGDMGTLRLTLPGGAEVLVYPKDTHEPASFTILNFLVDDVDAAVEELNGKGIRTKIYDDPQLPTDAKGIMRGNGPDIAWFKDPAGNVLSVLKA</sequence>
<protein>
    <submittedName>
        <fullName evidence="2">Glyoxalase</fullName>
    </submittedName>
</protein>
<dbReference type="Pfam" id="PF00903">
    <property type="entry name" value="Glyoxalase"/>
    <property type="match status" value="1"/>
</dbReference>
<evidence type="ECO:0000313" key="3">
    <source>
        <dbReference type="Proteomes" id="UP001209654"/>
    </source>
</evidence>
<proteinExistence type="predicted"/>
<dbReference type="InterPro" id="IPR004360">
    <property type="entry name" value="Glyas_Fos-R_dOase_dom"/>
</dbReference>
<dbReference type="InterPro" id="IPR037523">
    <property type="entry name" value="VOC_core"/>
</dbReference>
<name>A0ABQ5MSZ6_9MICC</name>
<accession>A0ABQ5MSZ6</accession>
<evidence type="ECO:0000313" key="2">
    <source>
        <dbReference type="EMBL" id="GLB67073.1"/>
    </source>
</evidence>
<dbReference type="EMBL" id="BRVS01000005">
    <property type="protein sequence ID" value="GLB67073.1"/>
    <property type="molecule type" value="Genomic_DNA"/>
</dbReference>
<comment type="caution">
    <text evidence="2">The sequence shown here is derived from an EMBL/GenBank/DDBJ whole genome shotgun (WGS) entry which is preliminary data.</text>
</comment>
<dbReference type="SUPFAM" id="SSF54593">
    <property type="entry name" value="Glyoxalase/Bleomycin resistance protein/Dihydroxybiphenyl dioxygenase"/>
    <property type="match status" value="1"/>
</dbReference>
<feature type="domain" description="VOC" evidence="1">
    <location>
        <begin position="15"/>
        <end position="135"/>
    </location>
</feature>
<keyword evidence="3" id="KW-1185">Reference proteome</keyword>
<reference evidence="2 3" key="1">
    <citation type="journal article" date="2023" name="Int. J. Syst. Evol. Microbiol.">
        <title>Arthrobacter mangrovi sp. nov., an actinobacterium isolated from the rhizosphere of a mangrove.</title>
        <authorList>
            <person name="Hamada M."/>
            <person name="Saitou S."/>
            <person name="Enomoto N."/>
            <person name="Nanri K."/>
            <person name="Hidaka K."/>
            <person name="Miura T."/>
            <person name="Tamura T."/>
        </authorList>
    </citation>
    <scope>NUCLEOTIDE SEQUENCE [LARGE SCALE GENOMIC DNA]</scope>
    <source>
        <strain evidence="2 3">NBRC 112813</strain>
    </source>
</reference>